<sequence>MGKAEIRSQIAHNKNLIGTLEHDLAKLQRELEILKTALNKVKEHHQNFRDTMSHYKSVTISDNDWKGQTRDKSNMYVDNITEAANEANQKFETAIERLQEDIRKKENEIQGVNDHISSLQSAISSLEARL</sequence>
<dbReference type="KEGG" id="slz:B5P37_06535"/>
<dbReference type="SUPFAM" id="SSF46579">
    <property type="entry name" value="Prefoldin"/>
    <property type="match status" value="1"/>
</dbReference>
<keyword evidence="1" id="KW-0175">Coiled coil</keyword>
<dbReference type="Proteomes" id="UP000242864">
    <property type="component" value="Chromosome"/>
</dbReference>
<protein>
    <recommendedName>
        <fullName evidence="4">DUF5082 domain-containing protein</fullName>
    </recommendedName>
</protein>
<accession>A0AAC9WJ67</accession>
<dbReference type="Pfam" id="PF16888">
    <property type="entry name" value="YwqH-like"/>
    <property type="match status" value="1"/>
</dbReference>
<evidence type="ECO:0000313" key="2">
    <source>
        <dbReference type="EMBL" id="ARJ50999.1"/>
    </source>
</evidence>
<feature type="coiled-coil region" evidence="1">
    <location>
        <begin position="10"/>
        <end position="44"/>
    </location>
</feature>
<evidence type="ECO:0008006" key="4">
    <source>
        <dbReference type="Google" id="ProtNLM"/>
    </source>
</evidence>
<dbReference type="InterPro" id="IPR031681">
    <property type="entry name" value="YwqH-like"/>
</dbReference>
<evidence type="ECO:0000313" key="3">
    <source>
        <dbReference type="Proteomes" id="UP000242864"/>
    </source>
</evidence>
<feature type="coiled-coil region" evidence="1">
    <location>
        <begin position="77"/>
        <end position="122"/>
    </location>
</feature>
<evidence type="ECO:0000256" key="1">
    <source>
        <dbReference type="SAM" id="Coils"/>
    </source>
</evidence>
<dbReference type="EMBL" id="CP020773">
    <property type="protein sequence ID" value="ARJ50999.1"/>
    <property type="molecule type" value="Genomic_DNA"/>
</dbReference>
<organism evidence="2 3">
    <name type="scientific">Staphylococcus lutrae</name>
    <dbReference type="NCBI Taxonomy" id="155085"/>
    <lineage>
        <taxon>Bacteria</taxon>
        <taxon>Bacillati</taxon>
        <taxon>Bacillota</taxon>
        <taxon>Bacilli</taxon>
        <taxon>Bacillales</taxon>
        <taxon>Staphylococcaceae</taxon>
        <taxon>Staphylococcus</taxon>
    </lineage>
</organism>
<reference evidence="2 3" key="1">
    <citation type="submission" date="2017-04" db="EMBL/GenBank/DDBJ databases">
        <authorList>
            <person name="Veseli I.A."/>
            <person name="Tang C."/>
            <person name="Pombert J.-F."/>
        </authorList>
    </citation>
    <scope>NUCLEOTIDE SEQUENCE [LARGE SCALE GENOMIC DNA]</scope>
    <source>
        <strain evidence="2 3">ATCC 700373</strain>
    </source>
</reference>
<dbReference type="RefSeq" id="WP_085237473.1">
    <property type="nucleotide sequence ID" value="NZ_CP020773.1"/>
</dbReference>
<dbReference type="AlphaFoldDB" id="A0AAC9WJ67"/>
<proteinExistence type="predicted"/>
<keyword evidence="3" id="KW-1185">Reference proteome</keyword>
<name>A0AAC9WJ67_9STAP</name>
<gene>
    <name evidence="2" type="ORF">B5P37_06535</name>
</gene>
<dbReference type="Gene3D" id="1.10.287.1490">
    <property type="match status" value="1"/>
</dbReference>